<feature type="region of interest" description="Disordered" evidence="1">
    <location>
        <begin position="117"/>
        <end position="149"/>
    </location>
</feature>
<keyword evidence="3" id="KW-1185">Reference proteome</keyword>
<comment type="caution">
    <text evidence="2">The sequence shown here is derived from an EMBL/GenBank/DDBJ whole genome shotgun (WGS) entry which is preliminary data.</text>
</comment>
<dbReference type="Proteomes" id="UP001165065">
    <property type="component" value="Unassembled WGS sequence"/>
</dbReference>
<gene>
    <name evidence="2" type="ORF">TrCOL_g7288</name>
</gene>
<reference evidence="3" key="1">
    <citation type="journal article" date="2023" name="Commun. Biol.">
        <title>Genome analysis of Parmales, the sister group of diatoms, reveals the evolutionary specialization of diatoms from phago-mixotrophs to photoautotrophs.</title>
        <authorList>
            <person name="Ban H."/>
            <person name="Sato S."/>
            <person name="Yoshikawa S."/>
            <person name="Yamada K."/>
            <person name="Nakamura Y."/>
            <person name="Ichinomiya M."/>
            <person name="Sato N."/>
            <person name="Blanc-Mathieu R."/>
            <person name="Endo H."/>
            <person name="Kuwata A."/>
            <person name="Ogata H."/>
        </authorList>
    </citation>
    <scope>NUCLEOTIDE SEQUENCE [LARGE SCALE GENOMIC DNA]</scope>
</reference>
<protein>
    <submittedName>
        <fullName evidence="2">Uncharacterized protein</fullName>
    </submittedName>
</protein>
<name>A0A9W7GRE4_9STRA</name>
<evidence type="ECO:0000256" key="1">
    <source>
        <dbReference type="SAM" id="MobiDB-lite"/>
    </source>
</evidence>
<dbReference type="EMBL" id="BRYA01000440">
    <property type="protein sequence ID" value="GMI48885.1"/>
    <property type="molecule type" value="Genomic_DNA"/>
</dbReference>
<feature type="compositionally biased region" description="Low complexity" evidence="1">
    <location>
        <begin position="26"/>
        <end position="42"/>
    </location>
</feature>
<feature type="compositionally biased region" description="Basic and acidic residues" evidence="1">
    <location>
        <begin position="1"/>
        <end position="17"/>
    </location>
</feature>
<sequence length="149" mass="16166">MSSKLTEEELKLLKEDSASNPGCRYSVSSSSSISYKNGSSSSTTTVKVFRQCNDTSRNKYVVDRTSEKAGESSATGGDDVMKDLSMGGIVMGHIFGGHNVMRNWGQEGKVQSRDVFDQIRGGGEGDPMHPFRMGGAPKFKGRRRADSDD</sequence>
<evidence type="ECO:0000313" key="3">
    <source>
        <dbReference type="Proteomes" id="UP001165065"/>
    </source>
</evidence>
<organism evidence="2 3">
    <name type="scientific">Triparma columacea</name>
    <dbReference type="NCBI Taxonomy" id="722753"/>
    <lineage>
        <taxon>Eukaryota</taxon>
        <taxon>Sar</taxon>
        <taxon>Stramenopiles</taxon>
        <taxon>Ochrophyta</taxon>
        <taxon>Bolidophyceae</taxon>
        <taxon>Parmales</taxon>
        <taxon>Triparmaceae</taxon>
        <taxon>Triparma</taxon>
    </lineage>
</organism>
<accession>A0A9W7GRE4</accession>
<proteinExistence type="predicted"/>
<feature type="region of interest" description="Disordered" evidence="1">
    <location>
        <begin position="1"/>
        <end position="44"/>
    </location>
</feature>
<evidence type="ECO:0000313" key="2">
    <source>
        <dbReference type="EMBL" id="GMI48885.1"/>
    </source>
</evidence>
<dbReference type="AlphaFoldDB" id="A0A9W7GRE4"/>